<gene>
    <name evidence="2" type="ORF">H8S20_05480</name>
</gene>
<dbReference type="Gene3D" id="3.90.70.10">
    <property type="entry name" value="Cysteine proteinases"/>
    <property type="match status" value="1"/>
</dbReference>
<protein>
    <submittedName>
        <fullName evidence="2">C39 family peptidase</fullName>
    </submittedName>
</protein>
<keyword evidence="3" id="KW-1185">Reference proteome</keyword>
<feature type="domain" description="Peptidase C39-like" evidence="1">
    <location>
        <begin position="195"/>
        <end position="335"/>
    </location>
</feature>
<dbReference type="RefSeq" id="WP_186859495.1">
    <property type="nucleotide sequence ID" value="NZ_JACOOO010000007.1"/>
</dbReference>
<organism evidence="2 3">
    <name type="scientific">Clostridium hominis</name>
    <dbReference type="NCBI Taxonomy" id="2763036"/>
    <lineage>
        <taxon>Bacteria</taxon>
        <taxon>Bacillati</taxon>
        <taxon>Bacillota</taxon>
        <taxon>Clostridia</taxon>
        <taxon>Eubacteriales</taxon>
        <taxon>Clostridiaceae</taxon>
        <taxon>Clostridium</taxon>
    </lineage>
</organism>
<reference evidence="2 3" key="1">
    <citation type="submission" date="2020-08" db="EMBL/GenBank/DDBJ databases">
        <title>Genome public.</title>
        <authorList>
            <person name="Liu C."/>
            <person name="Sun Q."/>
        </authorList>
    </citation>
    <scope>NUCLEOTIDE SEQUENCE [LARGE SCALE GENOMIC DNA]</scope>
    <source>
        <strain evidence="2 3">NSJ-6</strain>
    </source>
</reference>
<evidence type="ECO:0000313" key="3">
    <source>
        <dbReference type="Proteomes" id="UP000596929"/>
    </source>
</evidence>
<comment type="caution">
    <text evidence="2">The sequence shown here is derived from an EMBL/GenBank/DDBJ whole genome shotgun (WGS) entry which is preliminary data.</text>
</comment>
<dbReference type="InterPro" id="IPR039564">
    <property type="entry name" value="Peptidase_C39-like"/>
</dbReference>
<proteinExistence type="predicted"/>
<dbReference type="Pfam" id="PF13529">
    <property type="entry name" value="Peptidase_C39_2"/>
    <property type="match status" value="1"/>
</dbReference>
<evidence type="ECO:0000313" key="2">
    <source>
        <dbReference type="EMBL" id="MBC5628343.1"/>
    </source>
</evidence>
<evidence type="ECO:0000259" key="1">
    <source>
        <dbReference type="Pfam" id="PF13529"/>
    </source>
</evidence>
<dbReference type="InterPro" id="IPR038765">
    <property type="entry name" value="Papain-like_cys_pep_sf"/>
</dbReference>
<sequence>MGIYSKNNGSLKERLIKIRGKDEFNKGYFKGIGISRINNEDVLILSEEDNNYKELGTYISEEIGTEDFTSLILTWNSKTPENTYVEVLARAYIVERDGRAGSWSEYLSWGIWGTSIKSSSKDSECEIAKIDTDVFVVKDKVNSVGKKIQIKVNLYSADLKSTPTLSQLTATFIDNNKSKEVLADNAEKIYYEKILETPCFSQYEREESIASRICSPTSLTMVLNRMGENLIVEDVAWNCYDYKYDGFGNWAFNVAFAGSLGYEAYIEYGSFESLQREISKGYPVVVSVKYTNDINNKEYPYIENSPLTTSGHLIVVCGIEVNNSGEVYIVVNDPAGKNNESVRRKYKLNEFLIAWSKSNNAMYVINKKY</sequence>
<name>A0ABR7DCB7_9CLOT</name>
<dbReference type="EMBL" id="JACOOO010000007">
    <property type="protein sequence ID" value="MBC5628343.1"/>
    <property type="molecule type" value="Genomic_DNA"/>
</dbReference>
<dbReference type="SUPFAM" id="SSF54001">
    <property type="entry name" value="Cysteine proteinases"/>
    <property type="match status" value="1"/>
</dbReference>
<accession>A0ABR7DCB7</accession>
<dbReference type="Proteomes" id="UP000596929">
    <property type="component" value="Unassembled WGS sequence"/>
</dbReference>